<organism evidence="3">
    <name type="scientific">Volvox carteri f. nagariensis</name>
    <dbReference type="NCBI Taxonomy" id="3068"/>
    <lineage>
        <taxon>Eukaryota</taxon>
        <taxon>Viridiplantae</taxon>
        <taxon>Chlorophyta</taxon>
        <taxon>core chlorophytes</taxon>
        <taxon>Chlorophyceae</taxon>
        <taxon>CS clade</taxon>
        <taxon>Chlamydomonadales</taxon>
        <taxon>Volvocaceae</taxon>
        <taxon>Volvox</taxon>
    </lineage>
</organism>
<dbReference type="InParanoid" id="D8UMA5"/>
<evidence type="ECO:0000256" key="1">
    <source>
        <dbReference type="SAM" id="MobiDB-lite"/>
    </source>
</evidence>
<reference evidence="2 3" key="1">
    <citation type="journal article" date="2010" name="Science">
        <title>Genomic analysis of organismal complexity in the multicellular green alga Volvox carteri.</title>
        <authorList>
            <person name="Prochnik S.E."/>
            <person name="Umen J."/>
            <person name="Nedelcu A.M."/>
            <person name="Hallmann A."/>
            <person name="Miller S.M."/>
            <person name="Nishii I."/>
            <person name="Ferris P."/>
            <person name="Kuo A."/>
            <person name="Mitros T."/>
            <person name="Fritz-Laylin L.K."/>
            <person name="Hellsten U."/>
            <person name="Chapman J."/>
            <person name="Simakov O."/>
            <person name="Rensing S.A."/>
            <person name="Terry A."/>
            <person name="Pangilinan J."/>
            <person name="Kapitonov V."/>
            <person name="Jurka J."/>
            <person name="Salamov A."/>
            <person name="Shapiro H."/>
            <person name="Schmutz J."/>
            <person name="Grimwood J."/>
            <person name="Lindquist E."/>
            <person name="Lucas S."/>
            <person name="Grigoriev I.V."/>
            <person name="Schmitt R."/>
            <person name="Kirk D."/>
            <person name="Rokhsar D.S."/>
        </authorList>
    </citation>
    <scope>NUCLEOTIDE SEQUENCE [LARGE SCALE GENOMIC DNA]</scope>
    <source>
        <strain evidence="3">f. Nagariensis / Eve</strain>
    </source>
</reference>
<sequence>MENVREAKRAKPGPKPSAVLDYFEEVGDYSSSSKRYARKCKFCLTTFPAHRAKVESLIAHVASQCKCIPPAVCADFCSRHAAEVAAKTAEAACDSIPAEQLSTSSTAAASSQGGTASATRGTSRATGKGQLSIHKFIDAPMPKATELLIDKKLTRGMTWSCVCIFFGRLYPEDPSIRRVVYNSSSKVESSIHVVYSRFIYCRRRIDDG</sequence>
<dbReference type="RefSeq" id="XP_002959791.1">
    <property type="nucleotide sequence ID" value="XM_002959745.1"/>
</dbReference>
<name>D8UMA5_VOLCA</name>
<dbReference type="AlphaFoldDB" id="D8UMA5"/>
<keyword evidence="3" id="KW-1185">Reference proteome</keyword>
<dbReference type="KEGG" id="vcn:VOLCADRAFT_101313"/>
<dbReference type="Proteomes" id="UP000001058">
    <property type="component" value="Unassembled WGS sequence"/>
</dbReference>
<accession>D8UMA5</accession>
<gene>
    <name evidence="2" type="ORF">VOLCADRAFT_101313</name>
</gene>
<evidence type="ECO:0000313" key="3">
    <source>
        <dbReference type="Proteomes" id="UP000001058"/>
    </source>
</evidence>
<protein>
    <submittedName>
        <fullName evidence="2">Uncharacterized protein</fullName>
    </submittedName>
</protein>
<dbReference type="GeneID" id="9614747"/>
<proteinExistence type="predicted"/>
<dbReference type="EMBL" id="GL378958">
    <property type="protein sequence ID" value="EFJ39144.1"/>
    <property type="molecule type" value="Genomic_DNA"/>
</dbReference>
<evidence type="ECO:0000313" key="2">
    <source>
        <dbReference type="EMBL" id="EFJ39144.1"/>
    </source>
</evidence>
<feature type="region of interest" description="Disordered" evidence="1">
    <location>
        <begin position="104"/>
        <end position="127"/>
    </location>
</feature>